<evidence type="ECO:0000313" key="2">
    <source>
        <dbReference type="EMBL" id="CAG2256315.1"/>
    </source>
</evidence>
<proteinExistence type="predicted"/>
<accession>A0A8S3VMF1</accession>
<dbReference type="EMBL" id="CAJPWZ010003299">
    <property type="protein sequence ID" value="CAG2256315.1"/>
    <property type="molecule type" value="Genomic_DNA"/>
</dbReference>
<protein>
    <submittedName>
        <fullName evidence="2">Uncharacterized protein</fullName>
    </submittedName>
</protein>
<organism evidence="2 3">
    <name type="scientific">Mytilus edulis</name>
    <name type="common">Blue mussel</name>
    <dbReference type="NCBI Taxonomy" id="6550"/>
    <lineage>
        <taxon>Eukaryota</taxon>
        <taxon>Metazoa</taxon>
        <taxon>Spiralia</taxon>
        <taxon>Lophotrochozoa</taxon>
        <taxon>Mollusca</taxon>
        <taxon>Bivalvia</taxon>
        <taxon>Autobranchia</taxon>
        <taxon>Pteriomorphia</taxon>
        <taxon>Mytilida</taxon>
        <taxon>Mytiloidea</taxon>
        <taxon>Mytilidae</taxon>
        <taxon>Mytilinae</taxon>
        <taxon>Mytilus</taxon>
    </lineage>
</organism>
<keyword evidence="3" id="KW-1185">Reference proteome</keyword>
<evidence type="ECO:0000256" key="1">
    <source>
        <dbReference type="SAM" id="MobiDB-lite"/>
    </source>
</evidence>
<comment type="caution">
    <text evidence="2">The sequence shown here is derived from an EMBL/GenBank/DDBJ whole genome shotgun (WGS) entry which is preliminary data.</text>
</comment>
<evidence type="ECO:0000313" key="3">
    <source>
        <dbReference type="Proteomes" id="UP000683360"/>
    </source>
</evidence>
<dbReference type="AlphaFoldDB" id="A0A8S3VMF1"/>
<feature type="region of interest" description="Disordered" evidence="1">
    <location>
        <begin position="56"/>
        <end position="119"/>
    </location>
</feature>
<dbReference type="Proteomes" id="UP000683360">
    <property type="component" value="Unassembled WGS sequence"/>
</dbReference>
<feature type="compositionally biased region" description="Basic and acidic residues" evidence="1">
    <location>
        <begin position="56"/>
        <end position="66"/>
    </location>
</feature>
<sequence length="168" mass="18892">MNNFFVIDWDDGSSDCYRKDELVVDGITGRVLKQFKNEMCMGKIASFHSTKAGAKKELKDRTEAPHDVASVAEASSKRERTQTARMVEFTHSTVENSSSKEKETVKTSNDSAPVKKKHQKNSSTVSDVLNFELFLSLFNFFTFIDSTNDIALTLMALAKYVMQVAFLI</sequence>
<gene>
    <name evidence="2" type="ORF">MEDL_67653</name>
</gene>
<name>A0A8S3VMF1_MYTED</name>
<reference evidence="2" key="1">
    <citation type="submission" date="2021-03" db="EMBL/GenBank/DDBJ databases">
        <authorList>
            <person name="Bekaert M."/>
        </authorList>
    </citation>
    <scope>NUCLEOTIDE SEQUENCE</scope>
</reference>